<dbReference type="GO" id="GO:0008053">
    <property type="term" value="P:mitochondrial fusion"/>
    <property type="evidence" value="ECO:0007669"/>
    <property type="project" value="InterPro"/>
</dbReference>
<dbReference type="PANTHER" id="PTHR21508">
    <property type="entry name" value="MITOGUARDIN"/>
    <property type="match status" value="1"/>
</dbReference>
<accession>A0AAD9IX12</accession>
<dbReference type="AlphaFoldDB" id="A0AAD9IX12"/>
<evidence type="ECO:0000256" key="7">
    <source>
        <dbReference type="ARBA" id="ARBA00023136"/>
    </source>
</evidence>
<evidence type="ECO:0000256" key="4">
    <source>
        <dbReference type="ARBA" id="ARBA00022787"/>
    </source>
</evidence>
<proteinExistence type="inferred from homology"/>
<keyword evidence="11" id="KW-1185">Reference proteome</keyword>
<keyword evidence="7 9" id="KW-0472">Membrane</keyword>
<dbReference type="InterPro" id="IPR019392">
    <property type="entry name" value="Miga"/>
</dbReference>
<evidence type="ECO:0008006" key="12">
    <source>
        <dbReference type="Google" id="ProtNLM"/>
    </source>
</evidence>
<comment type="similarity">
    <text evidence="2">Belongs to the mitoguardin family.</text>
</comment>
<evidence type="ECO:0000256" key="1">
    <source>
        <dbReference type="ARBA" id="ARBA00004294"/>
    </source>
</evidence>
<feature type="region of interest" description="Disordered" evidence="8">
    <location>
        <begin position="68"/>
        <end position="129"/>
    </location>
</feature>
<feature type="transmembrane region" description="Helical" evidence="9">
    <location>
        <begin position="21"/>
        <end position="42"/>
    </location>
</feature>
<name>A0AAD9IX12_9ANNE</name>
<keyword evidence="5 9" id="KW-1133">Transmembrane helix</keyword>
<comment type="caution">
    <text evidence="10">The sequence shown here is derived from an EMBL/GenBank/DDBJ whole genome shotgun (WGS) entry which is preliminary data.</text>
</comment>
<keyword evidence="6" id="KW-0496">Mitochondrion</keyword>
<dbReference type="PANTHER" id="PTHR21508:SF5">
    <property type="entry name" value="MITOGUARDIN"/>
    <property type="match status" value="1"/>
</dbReference>
<dbReference type="GO" id="GO:0005741">
    <property type="term" value="C:mitochondrial outer membrane"/>
    <property type="evidence" value="ECO:0007669"/>
    <property type="project" value="UniProtKB-SubCell"/>
</dbReference>
<reference evidence="10" key="1">
    <citation type="journal article" date="2023" name="Mol. Biol. Evol.">
        <title>Third-Generation Sequencing Reveals the Adaptive Role of the Epigenome in Three Deep-Sea Polychaetes.</title>
        <authorList>
            <person name="Perez M."/>
            <person name="Aroh O."/>
            <person name="Sun Y."/>
            <person name="Lan Y."/>
            <person name="Juniper S.K."/>
            <person name="Young C.R."/>
            <person name="Angers B."/>
            <person name="Qian P.Y."/>
        </authorList>
    </citation>
    <scope>NUCLEOTIDE SEQUENCE</scope>
    <source>
        <strain evidence="10">P08H-3</strain>
    </source>
</reference>
<evidence type="ECO:0000256" key="9">
    <source>
        <dbReference type="SAM" id="Phobius"/>
    </source>
</evidence>
<evidence type="ECO:0000256" key="5">
    <source>
        <dbReference type="ARBA" id="ARBA00022989"/>
    </source>
</evidence>
<comment type="subcellular location">
    <subcellularLocation>
        <location evidence="1">Mitochondrion outer membrane</location>
    </subcellularLocation>
</comment>
<evidence type="ECO:0000256" key="3">
    <source>
        <dbReference type="ARBA" id="ARBA00022692"/>
    </source>
</evidence>
<feature type="compositionally biased region" description="Low complexity" evidence="8">
    <location>
        <begin position="101"/>
        <end position="129"/>
    </location>
</feature>
<evidence type="ECO:0000256" key="8">
    <source>
        <dbReference type="SAM" id="MobiDB-lite"/>
    </source>
</evidence>
<evidence type="ECO:0000313" key="11">
    <source>
        <dbReference type="Proteomes" id="UP001208570"/>
    </source>
</evidence>
<protein>
    <recommendedName>
        <fullName evidence="12">Mitoguardin</fullName>
    </recommendedName>
</protein>
<sequence>MSTMSLAHLPRLSLPQMSVRLKVSVVGVSLGIALIGALAMVLKRKRNKPAPQQRGLARRDYKSARNEYTNHMTGNKLQRMPPSKSPVHGKSPNGDVIGNRSWSPSLQKSSRSQSLNSVQSDTGSTSTLTVSTTREVLSAEQLCELGLECIQTAIRHWEDAIEKIDEAEDDDGSSELEALQDQLHDLIGRAYHMRNIYEQRLFHHVSTAAALDAAIQELDKEYEKRRSTSSLSESSDQDSFVSALEVIDLSDLELQKETHQNLALYEAALLELTHGSVPYRTLRTEKVMVCSDTEFLAKLYCIRLAFTEIFSDNTVRQWFMDMGRQVIADILIKADRDPEEFQVAYDDMMDYVSELSNWSDIEDELRGRGVKVMSFYDIVIDFLLFDAFDDLDNPPSSVTTVIQNRWLSNGFKETALATAVWSVLKAKKRMLAYSKGFISHFYDISEHVTPVLAWGFLGPSDSFKELCLFFKEQVMAFMRDVFSFQHSRYTLVEHLSEDILHLAHLYSDKISERLSS</sequence>
<dbReference type="Pfam" id="PF10265">
    <property type="entry name" value="Miga"/>
    <property type="match status" value="1"/>
</dbReference>
<keyword evidence="3 9" id="KW-0812">Transmembrane</keyword>
<dbReference type="EMBL" id="JAODUP010000990">
    <property type="protein sequence ID" value="KAK2142157.1"/>
    <property type="molecule type" value="Genomic_DNA"/>
</dbReference>
<keyword evidence="4" id="KW-1000">Mitochondrion outer membrane</keyword>
<organism evidence="10 11">
    <name type="scientific">Paralvinella palmiformis</name>
    <dbReference type="NCBI Taxonomy" id="53620"/>
    <lineage>
        <taxon>Eukaryota</taxon>
        <taxon>Metazoa</taxon>
        <taxon>Spiralia</taxon>
        <taxon>Lophotrochozoa</taxon>
        <taxon>Annelida</taxon>
        <taxon>Polychaeta</taxon>
        <taxon>Sedentaria</taxon>
        <taxon>Canalipalpata</taxon>
        <taxon>Terebellida</taxon>
        <taxon>Terebelliformia</taxon>
        <taxon>Alvinellidae</taxon>
        <taxon>Paralvinella</taxon>
    </lineage>
</organism>
<dbReference type="Proteomes" id="UP001208570">
    <property type="component" value="Unassembled WGS sequence"/>
</dbReference>
<gene>
    <name evidence="10" type="ORF">LSH36_990g00021</name>
</gene>
<evidence type="ECO:0000256" key="6">
    <source>
        <dbReference type="ARBA" id="ARBA00023128"/>
    </source>
</evidence>
<evidence type="ECO:0000313" key="10">
    <source>
        <dbReference type="EMBL" id="KAK2142157.1"/>
    </source>
</evidence>
<evidence type="ECO:0000256" key="2">
    <source>
        <dbReference type="ARBA" id="ARBA00008969"/>
    </source>
</evidence>